<keyword evidence="3" id="KW-1185">Reference proteome</keyword>
<name>A0A9W8AVB3_9FUNG</name>
<proteinExistence type="predicted"/>
<comment type="caution">
    <text evidence="2">The sequence shown here is derived from an EMBL/GenBank/DDBJ whole genome shotgun (WGS) entry which is preliminary data.</text>
</comment>
<sequence length="140" mass="13637">MYTKTAIVLALLALTQVSNAVDIGAEINDAINVVTSGGDDLINGAKEIATNVASGAVAAASNAGNKVDSAVDGAASAFSSASQGAHDKVVSGVVSAAAKATSSPSADDDDDDNAAMSLESPRALVAAVAGSAFLLSSQLW</sequence>
<gene>
    <name evidence="2" type="ORF">IWQ62_000147</name>
</gene>
<reference evidence="2" key="1">
    <citation type="submission" date="2022-07" db="EMBL/GenBank/DDBJ databases">
        <title>Phylogenomic reconstructions and comparative analyses of Kickxellomycotina fungi.</title>
        <authorList>
            <person name="Reynolds N.K."/>
            <person name="Stajich J.E."/>
            <person name="Barry K."/>
            <person name="Grigoriev I.V."/>
            <person name="Crous P."/>
            <person name="Smith M.E."/>
        </authorList>
    </citation>
    <scope>NUCLEOTIDE SEQUENCE</scope>
    <source>
        <strain evidence="2">RSA 1196</strain>
    </source>
</reference>
<dbReference type="OrthoDB" id="10540236at2759"/>
<feature type="signal peptide" evidence="1">
    <location>
        <begin position="1"/>
        <end position="20"/>
    </location>
</feature>
<evidence type="ECO:0000256" key="1">
    <source>
        <dbReference type="SAM" id="SignalP"/>
    </source>
</evidence>
<dbReference type="EMBL" id="JANBPY010000005">
    <property type="protein sequence ID" value="KAJ1970108.1"/>
    <property type="molecule type" value="Genomic_DNA"/>
</dbReference>
<organism evidence="2 3">
    <name type="scientific">Dispira parvispora</name>
    <dbReference type="NCBI Taxonomy" id="1520584"/>
    <lineage>
        <taxon>Eukaryota</taxon>
        <taxon>Fungi</taxon>
        <taxon>Fungi incertae sedis</taxon>
        <taxon>Zoopagomycota</taxon>
        <taxon>Kickxellomycotina</taxon>
        <taxon>Dimargaritomycetes</taxon>
        <taxon>Dimargaritales</taxon>
        <taxon>Dimargaritaceae</taxon>
        <taxon>Dispira</taxon>
    </lineage>
</organism>
<evidence type="ECO:0000313" key="2">
    <source>
        <dbReference type="EMBL" id="KAJ1970108.1"/>
    </source>
</evidence>
<accession>A0A9W8AVB3</accession>
<keyword evidence="1" id="KW-0732">Signal</keyword>
<evidence type="ECO:0000313" key="3">
    <source>
        <dbReference type="Proteomes" id="UP001150925"/>
    </source>
</evidence>
<feature type="chain" id="PRO_5040937884" evidence="1">
    <location>
        <begin position="21"/>
        <end position="140"/>
    </location>
</feature>
<dbReference type="Proteomes" id="UP001150925">
    <property type="component" value="Unassembled WGS sequence"/>
</dbReference>
<dbReference type="AlphaFoldDB" id="A0A9W8AVB3"/>
<protein>
    <submittedName>
        <fullName evidence="2">Uncharacterized protein</fullName>
    </submittedName>
</protein>